<evidence type="ECO:0000313" key="4">
    <source>
        <dbReference type="Proteomes" id="UP000680866"/>
    </source>
</evidence>
<dbReference type="KEGG" id="pry:Prubr_60180"/>
<keyword evidence="4" id="KW-1185">Reference proteome</keyword>
<dbReference type="EMBL" id="AP023359">
    <property type="protein sequence ID" value="BCJ68997.1"/>
    <property type="molecule type" value="Genomic_DNA"/>
</dbReference>
<sequence length="89" mass="10171">MRTDDWSTAERPARIGHQQIREAAFGPAPRRGGGLNPDEVRAFLNQVADQMLRLERDLAEATSESIRVKEALYRWQVEHASTCAQQRPR</sequence>
<evidence type="ECO:0000313" key="3">
    <source>
        <dbReference type="EMBL" id="BCJ68997.1"/>
    </source>
</evidence>
<reference evidence="3" key="1">
    <citation type="submission" date="2020-08" db="EMBL/GenBank/DDBJ databases">
        <title>Whole genome shotgun sequence of Polymorphospora rubra NBRC 101157.</title>
        <authorList>
            <person name="Komaki H."/>
            <person name="Tamura T."/>
        </authorList>
    </citation>
    <scope>NUCLEOTIDE SEQUENCE</scope>
    <source>
        <strain evidence="3">NBRC 101157</strain>
    </source>
</reference>
<dbReference type="NCBIfam" id="TIGR03544">
    <property type="entry name" value="DivI1A_domain"/>
    <property type="match status" value="1"/>
</dbReference>
<gene>
    <name evidence="3" type="ORF">Prubr_60180</name>
</gene>
<evidence type="ECO:0000256" key="1">
    <source>
        <dbReference type="SAM" id="Coils"/>
    </source>
</evidence>
<feature type="region of interest" description="Disordered" evidence="2">
    <location>
        <begin position="1"/>
        <end position="36"/>
    </location>
</feature>
<evidence type="ECO:0000256" key="2">
    <source>
        <dbReference type="SAM" id="MobiDB-lite"/>
    </source>
</evidence>
<dbReference type="Gene3D" id="6.10.250.660">
    <property type="match status" value="1"/>
</dbReference>
<dbReference type="Proteomes" id="UP000680866">
    <property type="component" value="Chromosome"/>
</dbReference>
<protein>
    <recommendedName>
        <fullName evidence="5">Antigen 84</fullName>
    </recommendedName>
</protein>
<feature type="coiled-coil region" evidence="1">
    <location>
        <begin position="44"/>
        <end position="71"/>
    </location>
</feature>
<keyword evidence="1" id="KW-0175">Coiled coil</keyword>
<name>A0A810N6U0_9ACTN</name>
<dbReference type="InterPro" id="IPR019933">
    <property type="entry name" value="DivIVA_domain"/>
</dbReference>
<evidence type="ECO:0008006" key="5">
    <source>
        <dbReference type="Google" id="ProtNLM"/>
    </source>
</evidence>
<proteinExistence type="predicted"/>
<accession>A0A810N6U0</accession>
<dbReference type="AlphaFoldDB" id="A0A810N6U0"/>
<organism evidence="3 4">
    <name type="scientific">Polymorphospora rubra</name>
    <dbReference type="NCBI Taxonomy" id="338584"/>
    <lineage>
        <taxon>Bacteria</taxon>
        <taxon>Bacillati</taxon>
        <taxon>Actinomycetota</taxon>
        <taxon>Actinomycetes</taxon>
        <taxon>Micromonosporales</taxon>
        <taxon>Micromonosporaceae</taxon>
        <taxon>Polymorphospora</taxon>
    </lineage>
</organism>
<dbReference type="RefSeq" id="WP_212818150.1">
    <property type="nucleotide sequence ID" value="NZ_AP023359.1"/>
</dbReference>